<name>A0A132NAI7_9ACTN</name>
<reference evidence="2 4" key="2">
    <citation type="submission" date="2015-02" db="EMBL/GenBank/DDBJ databases">
        <title>Physiological reanalysis, assessment of diazotrophy, and genome sequences of multiple isolates of Streptomyces thermoautotrophicus.</title>
        <authorList>
            <person name="MacKellar D.C."/>
            <person name="Lieber L."/>
            <person name="Norman J."/>
            <person name="Bolger A."/>
            <person name="Tobin C."/>
            <person name="Murray J.W."/>
            <person name="Prell J."/>
        </authorList>
    </citation>
    <scope>NUCLEOTIDE SEQUENCE [LARGE SCALE GENOMIC DNA]</scope>
    <source>
        <strain evidence="2 4">UBT1</strain>
    </source>
</reference>
<organism evidence="2 3">
    <name type="scientific">Carbonactinospora thermoautotrophica</name>
    <dbReference type="NCBI Taxonomy" id="1469144"/>
    <lineage>
        <taxon>Bacteria</taxon>
        <taxon>Bacillati</taxon>
        <taxon>Actinomycetota</taxon>
        <taxon>Actinomycetes</taxon>
        <taxon>Kitasatosporales</taxon>
        <taxon>Carbonactinosporaceae</taxon>
        <taxon>Carbonactinospora</taxon>
    </lineage>
</organism>
<dbReference type="EMBL" id="JYIJ01000011">
    <property type="protein sequence ID" value="KWX05465.1"/>
    <property type="molecule type" value="Genomic_DNA"/>
</dbReference>
<sequence>MVPYTMVHDPGRPETWKAQNSPFYKIMRRRHLRQIRHVDYRGGAIEETIEEGVSTEMSQEFSEKTGITVGVTAGVEVTAAPFGMDATTKVETTVSTTVKLGYSRRYGEQTFRNRSVVAVKYNVPDGHAGVLWSDTHELVAVRGDGLVAPTNMVLNSGSYIGRTYPHTPETQPSVTPLPSRELIEAAEKAGLDPNKLAIEWEQAIATAFVDVSA</sequence>
<proteinExistence type="predicted"/>
<evidence type="ECO:0000313" key="1">
    <source>
        <dbReference type="EMBL" id="KWX05465.1"/>
    </source>
</evidence>
<dbReference type="Proteomes" id="UP000070598">
    <property type="component" value="Unassembled WGS sequence"/>
</dbReference>
<dbReference type="Proteomes" id="UP000070659">
    <property type="component" value="Unassembled WGS sequence"/>
</dbReference>
<evidence type="ECO:0000313" key="4">
    <source>
        <dbReference type="Proteomes" id="UP000070659"/>
    </source>
</evidence>
<comment type="caution">
    <text evidence="2">The sequence shown here is derived from an EMBL/GenBank/DDBJ whole genome shotgun (WGS) entry which is preliminary data.</text>
</comment>
<accession>A0A132NAI7</accession>
<evidence type="ECO:0000313" key="2">
    <source>
        <dbReference type="EMBL" id="KWX07094.1"/>
    </source>
</evidence>
<evidence type="ECO:0000313" key="3">
    <source>
        <dbReference type="Proteomes" id="UP000070598"/>
    </source>
</evidence>
<protein>
    <submittedName>
        <fullName evidence="2">Uncharacterized protein</fullName>
    </submittedName>
</protein>
<reference evidence="3" key="1">
    <citation type="submission" date="2015-02" db="EMBL/GenBank/DDBJ databases">
        <title>Physiological reanalysis, assessment of diazotrophy, and genome sequences of multiple isolates of Streptomyces thermoautotrophicus.</title>
        <authorList>
            <person name="MacKellar D.C."/>
            <person name="Lieber L."/>
            <person name="Norman J."/>
            <person name="Bolger A."/>
            <person name="Tobin C."/>
            <person name="Murray J.W."/>
            <person name="Friesen M."/>
            <person name="Prell J."/>
        </authorList>
    </citation>
    <scope>NUCLEOTIDE SEQUENCE [LARGE SCALE GENOMIC DNA]</scope>
    <source>
        <strain evidence="3">UBT1</strain>
    </source>
</reference>
<gene>
    <name evidence="1" type="ORF">TH66_01850</name>
    <name evidence="2" type="ORF">TR74_19920</name>
</gene>
<dbReference type="AlphaFoldDB" id="A0A132NAI7"/>
<dbReference type="EMBL" id="JYIK01001075">
    <property type="protein sequence ID" value="KWX07094.1"/>
    <property type="molecule type" value="Genomic_DNA"/>
</dbReference>